<dbReference type="Gene3D" id="3.40.50.300">
    <property type="entry name" value="P-loop containing nucleotide triphosphate hydrolases"/>
    <property type="match status" value="1"/>
</dbReference>
<keyword evidence="3" id="KW-1185">Reference proteome</keyword>
<evidence type="ECO:0000259" key="1">
    <source>
        <dbReference type="PROSITE" id="PS50837"/>
    </source>
</evidence>
<reference evidence="2 3" key="1">
    <citation type="submission" date="2012-06" db="EMBL/GenBank/DDBJ databases">
        <title>Finished chromosome of genome of Chroococcidiopsis thermalis PCC 7203.</title>
        <authorList>
            <consortium name="US DOE Joint Genome Institute"/>
            <person name="Gugger M."/>
            <person name="Coursin T."/>
            <person name="Rippka R."/>
            <person name="Tandeau De Marsac N."/>
            <person name="Huntemann M."/>
            <person name="Wei C.-L."/>
            <person name="Han J."/>
            <person name="Detter J.C."/>
            <person name="Han C."/>
            <person name="Tapia R."/>
            <person name="Davenport K."/>
            <person name="Daligault H."/>
            <person name="Erkkila T."/>
            <person name="Gu W."/>
            <person name="Munk A.C.C."/>
            <person name="Teshima H."/>
            <person name="Xu Y."/>
            <person name="Chain P."/>
            <person name="Chen A."/>
            <person name="Krypides N."/>
            <person name="Mavromatis K."/>
            <person name="Markowitz V."/>
            <person name="Szeto E."/>
            <person name="Ivanova N."/>
            <person name="Mikhailova N."/>
            <person name="Ovchinnikova G."/>
            <person name="Pagani I."/>
            <person name="Pati A."/>
            <person name="Goodwin L."/>
            <person name="Peters L."/>
            <person name="Pitluck S."/>
            <person name="Woyke T."/>
            <person name="Kerfeld C."/>
        </authorList>
    </citation>
    <scope>NUCLEOTIDE SEQUENCE [LARGE SCALE GENOMIC DNA]</scope>
    <source>
        <strain evidence="2 3">PCC 7203</strain>
    </source>
</reference>
<protein>
    <submittedName>
        <fullName evidence="2">Putative signal transduction protein with Nacht domain</fullName>
    </submittedName>
</protein>
<proteinExistence type="predicted"/>
<dbReference type="PANTHER" id="PTHR46844:SF1">
    <property type="entry name" value="SLR5058 PROTEIN"/>
    <property type="match status" value="1"/>
</dbReference>
<evidence type="ECO:0000313" key="2">
    <source>
        <dbReference type="EMBL" id="AFY87642.1"/>
    </source>
</evidence>
<accession>K9TXS6</accession>
<dbReference type="AlphaFoldDB" id="K9TXS6"/>
<dbReference type="PANTHER" id="PTHR46844">
    <property type="entry name" value="SLR5058 PROTEIN"/>
    <property type="match status" value="1"/>
</dbReference>
<dbReference type="STRING" id="251229.Chro_2136"/>
<organism evidence="2 3">
    <name type="scientific">Chroococcidiopsis thermalis (strain PCC 7203)</name>
    <dbReference type="NCBI Taxonomy" id="251229"/>
    <lineage>
        <taxon>Bacteria</taxon>
        <taxon>Bacillati</taxon>
        <taxon>Cyanobacteriota</taxon>
        <taxon>Cyanophyceae</taxon>
        <taxon>Chroococcidiopsidales</taxon>
        <taxon>Chroococcidiopsidaceae</taxon>
        <taxon>Chroococcidiopsis</taxon>
    </lineage>
</organism>
<dbReference type="PATRIC" id="fig|251229.3.peg.2520"/>
<dbReference type="RefSeq" id="WP_015154190.1">
    <property type="nucleotide sequence ID" value="NC_019695.1"/>
</dbReference>
<gene>
    <name evidence="2" type="ORF">Chro_2136</name>
</gene>
<dbReference type="KEGG" id="cthe:Chro_2136"/>
<dbReference type="HOGENOM" id="CLU_016337_1_0_3"/>
<dbReference type="EMBL" id="CP003597">
    <property type="protein sequence ID" value="AFY87642.1"/>
    <property type="molecule type" value="Genomic_DNA"/>
</dbReference>
<dbReference type="eggNOG" id="COG5635">
    <property type="taxonomic scope" value="Bacteria"/>
</dbReference>
<dbReference type="SUPFAM" id="SSF52540">
    <property type="entry name" value="P-loop containing nucleoside triphosphate hydrolases"/>
    <property type="match status" value="2"/>
</dbReference>
<sequence>MARRSLQASTTGIEKAKRAFRHTQWTQEDLACEVGIETRQPIWKFFAGKPIERQTFLEICFRLGLDWQEIAALPTDTISANKEDEKDEKANLDALVRAARSHCHDRIQAEYGAIRLLDTARPIELEDIYIKVDVFENVTSNRRLDKSHLNCSSVEDSSCQICNEVRQKHVSAAQVVETYSKLTILGKPGSGKTTLLQYIAIQCNRGGLFPDRLPIFIRLRNFAEETSKTQHFSLFSYISQELCKIGFSEPQIETLLHHGQALFLLDGLDEVEEEYRAEVQQQISVLSKDYDKNQFIVSCRTSTPWYWLEKFTDVEIADLNFSQIEAFAQQWFVNVSNNPREQGLVQADRFLKELKLPENQSISSLARTPLFLHLACSLFQTNLSFSAQHAELYKQALDILLVRWDRVRGIKPDKSLYQLSLPHKIKLLSQIAAITFEQDNYFFTQSNLLHYIKDYLRALPNTPSDSEELYFISETVLRSLLVEHGVIVEKAQGIYSFSYPTFQEYFTARNIVANLEPEALNRNLRQLTVHMSDPRWHEVFLFVVEMIEDADPLIQLMQQRSDELVDADEKLQQFLIWLQQKSLSVEVPYEPAAVRAFYLSLELHGESEPVYDLSLSIEIDPRLTSKLTYDLYLDLALKRLLSIGLTICDRPSEEQILAIISAFPYKIDLDCHSKLQNLLQELREQLPTPQQSQEKLKEWWSTNGQTWVEEMRSQLLWERNIGYQWQFSEYQKALLQQYYVAKYLVVKCLKKSREISFTVREKIEETLLLPAVLKVLRYSTGNN</sequence>
<dbReference type="Proteomes" id="UP000010384">
    <property type="component" value="Chromosome"/>
</dbReference>
<feature type="domain" description="NACHT" evidence="1">
    <location>
        <begin position="180"/>
        <end position="302"/>
    </location>
</feature>
<dbReference type="Pfam" id="PF22727">
    <property type="entry name" value="NCH2"/>
    <property type="match status" value="1"/>
</dbReference>
<dbReference type="OrthoDB" id="448481at2"/>
<dbReference type="Pfam" id="PF05729">
    <property type="entry name" value="NACHT"/>
    <property type="match status" value="1"/>
</dbReference>
<dbReference type="InterPro" id="IPR027417">
    <property type="entry name" value="P-loop_NTPase"/>
</dbReference>
<dbReference type="InterPro" id="IPR007111">
    <property type="entry name" value="NACHT_NTPase"/>
</dbReference>
<dbReference type="InParanoid" id="K9TXS6"/>
<dbReference type="InterPro" id="IPR054501">
    <property type="entry name" value="NCH2"/>
</dbReference>
<dbReference type="PROSITE" id="PS50837">
    <property type="entry name" value="NACHT"/>
    <property type="match status" value="1"/>
</dbReference>
<evidence type="ECO:0000313" key="3">
    <source>
        <dbReference type="Proteomes" id="UP000010384"/>
    </source>
</evidence>
<name>K9TXS6_CHRTP</name>